<evidence type="ECO:0000313" key="5">
    <source>
        <dbReference type="EMBL" id="ALB29268.1"/>
    </source>
</evidence>
<dbReference type="OrthoDB" id="2138002at2"/>
<organism evidence="5 6">
    <name type="scientific">Companilactobacillus heilongjiangensis</name>
    <dbReference type="NCBI Taxonomy" id="1074467"/>
    <lineage>
        <taxon>Bacteria</taxon>
        <taxon>Bacillati</taxon>
        <taxon>Bacillota</taxon>
        <taxon>Bacilli</taxon>
        <taxon>Lactobacillales</taxon>
        <taxon>Lactobacillaceae</taxon>
        <taxon>Companilactobacillus</taxon>
    </lineage>
</organism>
<dbReference type="Proteomes" id="UP000061546">
    <property type="component" value="Chromosome"/>
</dbReference>
<protein>
    <recommendedName>
        <fullName evidence="7">Integral membrane protein</fullName>
    </recommendedName>
</protein>
<evidence type="ECO:0000256" key="2">
    <source>
        <dbReference type="SAM" id="SignalP"/>
    </source>
</evidence>
<sequence>MKKIWTFVLAFLGIILAFQVTSTNVSASSKYQIKKYNIEANVKKNGDVELTQRLNYHFEGDFHGVFYNQSLKGVKGVTQPKVYVDTGFQTLPVRESNSGANNTFKVTKTNKKLGLKVYHEMSTGDAAFIYKYTLKGLVRNYNDTAVLNWRVLYGWNNILSNVKITVNLPQKNIPQLQAWSHGPLNGHNRVDRKKGRVIITVPELPSDEMIETRMLFPVSVTANNKYVINRNMKQKVRAEEKQLAIQANQTRQKQTGIYWSLMVFGVLVILGIYLYKYVTMRKRPGTKHQIPTPLYHSFDAPEFLPSFSKVILERLHDADTSSLTADMMNEVGHRRMKIEKVGTTFEITALVPPTNDFFKYMINDIGDGKKVTLREIRHEAQDFDGKQRVTKNFEDWASNAAKNREQYLDLHNIDIVSGFSLAAISTDIIAAIMFVITLLFNRPMLWPGITLAILALLVWGVYYFMSRKITPYTDKGEIAVNQIRAFKRMLEDIDDIKMAEVGDIILWEQFIPYAIAFGISEKVIKALRVNFTPEQLGQSAVLVNYIGFSTAFGASSGTGFQNSFAGAIGASGSASITGGSGGFSGGSSGGFGGGSGGAF</sequence>
<name>A0A0K2LDL2_9LACO</name>
<feature type="domain" description="Predicted membrane protein YciQ-like C-terminal" evidence="4">
    <location>
        <begin position="296"/>
        <end position="527"/>
    </location>
</feature>
<dbReference type="InterPro" id="IPR018702">
    <property type="entry name" value="DUF2207"/>
</dbReference>
<dbReference type="RefSeq" id="WP_041501757.1">
    <property type="nucleotide sequence ID" value="NZ_BJDV01000002.1"/>
</dbReference>
<feature type="transmembrane region" description="Helical" evidence="1">
    <location>
        <begin position="445"/>
        <end position="465"/>
    </location>
</feature>
<keyword evidence="1" id="KW-0812">Transmembrane</keyword>
<dbReference type="STRING" id="1074467.JP39_07810"/>
<feature type="transmembrane region" description="Helical" evidence="1">
    <location>
        <begin position="415"/>
        <end position="439"/>
    </location>
</feature>
<keyword evidence="2" id="KW-0732">Signal</keyword>
<reference evidence="5 6" key="1">
    <citation type="submission" date="2015-08" db="EMBL/GenBank/DDBJ databases">
        <title>Genomic sequence of Lactobacillus heilongjiangensis DSM 28069, isolated from Chinese traditional pickle.</title>
        <authorList>
            <person name="Jiang X."/>
            <person name="Zheng B."/>
            <person name="Cheng H."/>
        </authorList>
    </citation>
    <scope>NUCLEOTIDE SEQUENCE [LARGE SCALE GENOMIC DNA]</scope>
    <source>
        <strain evidence="5 6">DSM 28069</strain>
    </source>
</reference>
<dbReference type="Pfam" id="PF09972">
    <property type="entry name" value="DUF2207"/>
    <property type="match status" value="1"/>
</dbReference>
<dbReference type="InterPro" id="IPR048389">
    <property type="entry name" value="YciQ-like_C"/>
</dbReference>
<keyword evidence="6" id="KW-1185">Reference proteome</keyword>
<evidence type="ECO:0000313" key="6">
    <source>
        <dbReference type="Proteomes" id="UP000061546"/>
    </source>
</evidence>
<gene>
    <name evidence="5" type="ORF">JP39_07810</name>
</gene>
<evidence type="ECO:0000259" key="3">
    <source>
        <dbReference type="Pfam" id="PF09972"/>
    </source>
</evidence>
<feature type="chain" id="PRO_5005480216" description="Integral membrane protein" evidence="2">
    <location>
        <begin position="28"/>
        <end position="599"/>
    </location>
</feature>
<keyword evidence="1" id="KW-0472">Membrane</keyword>
<evidence type="ECO:0000256" key="1">
    <source>
        <dbReference type="SAM" id="Phobius"/>
    </source>
</evidence>
<keyword evidence="1" id="KW-1133">Transmembrane helix</keyword>
<evidence type="ECO:0000259" key="4">
    <source>
        <dbReference type="Pfam" id="PF20990"/>
    </source>
</evidence>
<evidence type="ECO:0008006" key="7">
    <source>
        <dbReference type="Google" id="ProtNLM"/>
    </source>
</evidence>
<feature type="signal peptide" evidence="2">
    <location>
        <begin position="1"/>
        <end position="27"/>
    </location>
</feature>
<dbReference type="KEGG" id="lhi:JP39_07810"/>
<dbReference type="Pfam" id="PF20990">
    <property type="entry name" value="DUF2207_C"/>
    <property type="match status" value="1"/>
</dbReference>
<accession>A0A0K2LDL2</accession>
<feature type="domain" description="DUF2207" evidence="3">
    <location>
        <begin position="33"/>
        <end position="216"/>
    </location>
</feature>
<dbReference type="AlphaFoldDB" id="A0A0K2LDL2"/>
<dbReference type="EMBL" id="CP012559">
    <property type="protein sequence ID" value="ALB29268.1"/>
    <property type="molecule type" value="Genomic_DNA"/>
</dbReference>
<proteinExistence type="predicted"/>
<feature type="transmembrane region" description="Helical" evidence="1">
    <location>
        <begin position="256"/>
        <end position="275"/>
    </location>
</feature>